<feature type="compositionally biased region" description="Polar residues" evidence="1">
    <location>
        <begin position="16"/>
        <end position="67"/>
    </location>
</feature>
<reference evidence="3" key="1">
    <citation type="submission" date="2014-06" db="EMBL/GenBank/DDBJ databases">
        <authorList>
            <person name="Berkman P.J."/>
        </authorList>
    </citation>
    <scope>NUCLEOTIDE SEQUENCE [LARGE SCALE GENOMIC DNA]</scope>
</reference>
<feature type="compositionally biased region" description="Basic and acidic residues" evidence="1">
    <location>
        <begin position="512"/>
        <end position="526"/>
    </location>
</feature>
<feature type="region of interest" description="Disordered" evidence="1">
    <location>
        <begin position="453"/>
        <end position="477"/>
    </location>
</feature>
<feature type="compositionally biased region" description="Polar residues" evidence="1">
    <location>
        <begin position="114"/>
        <end position="143"/>
    </location>
</feature>
<feature type="compositionally biased region" description="Polar residues" evidence="1">
    <location>
        <begin position="269"/>
        <end position="300"/>
    </location>
</feature>
<feature type="region of interest" description="Disordered" evidence="1">
    <location>
        <begin position="269"/>
        <end position="317"/>
    </location>
</feature>
<feature type="compositionally biased region" description="Low complexity" evidence="1">
    <location>
        <begin position="577"/>
        <end position="596"/>
    </location>
</feature>
<dbReference type="AlphaFoldDB" id="A0A0F7SCP5"/>
<keyword evidence="3" id="KW-1185">Reference proteome</keyword>
<feature type="compositionally biased region" description="Low complexity" evidence="1">
    <location>
        <begin position="147"/>
        <end position="166"/>
    </location>
</feature>
<protein>
    <submittedName>
        <fullName evidence="2">Uncharacterized protein</fullName>
    </submittedName>
</protein>
<accession>A0A0F7SCP5</accession>
<dbReference type="EMBL" id="CCFA01003590">
    <property type="protein sequence ID" value="CDW98653.1"/>
    <property type="molecule type" value="Genomic_DNA"/>
</dbReference>
<feature type="region of interest" description="Disordered" evidence="1">
    <location>
        <begin position="1"/>
        <end position="87"/>
    </location>
</feature>
<feature type="region of interest" description="Disordered" evidence="1">
    <location>
        <begin position="512"/>
        <end position="552"/>
    </location>
</feature>
<organism evidence="2 3">
    <name type="scientific">Sporisorium scitamineum</name>
    <dbReference type="NCBI Taxonomy" id="49012"/>
    <lineage>
        <taxon>Eukaryota</taxon>
        <taxon>Fungi</taxon>
        <taxon>Dikarya</taxon>
        <taxon>Basidiomycota</taxon>
        <taxon>Ustilaginomycotina</taxon>
        <taxon>Ustilaginomycetes</taxon>
        <taxon>Ustilaginales</taxon>
        <taxon>Ustilaginaceae</taxon>
        <taxon>Sporisorium</taxon>
    </lineage>
</organism>
<feature type="compositionally biased region" description="Polar residues" evidence="1">
    <location>
        <begin position="198"/>
        <end position="210"/>
    </location>
</feature>
<feature type="compositionally biased region" description="Polar residues" evidence="1">
    <location>
        <begin position="74"/>
        <end position="87"/>
    </location>
</feature>
<dbReference type="Proteomes" id="UP000242770">
    <property type="component" value="Unassembled WGS sequence"/>
</dbReference>
<name>A0A0F7SCP5_9BASI</name>
<sequence length="718" mass="75906">MDAWSSPWGDDGVPPSASTSKHTQDDGVNSDTLSRSTAVPLSSLNTFDASDPWSNQVATTTLDTSPSPDADTESPVQQDSTIRIETPSFQSCAYTSAAWGDTSSVSPPRALNSPIASASTARQLPPTDSQTRTSPTRQRSLSSYDPWAADSSSAGWGAEQSSSSSALPTSNPEAPSTAWAATDLSSHLSDNLEHRLSSTHLNSPTFSSDPEQAHDATTAHAPSKEQDDTGTNLDVWAAEASSREEKACRLDREEIDRLKVEARKLISSVNPDQETQASFAQPSSSEGGWTDLFGSQGSQRNKLHHLRTPPSSLMSSDGVLRPDILQASPATLNHVRSSIASTENRGVKLASLDNNPSWQRGSRPITKPDWLPDQLIAEADGLAFDFEQRDTVCIRASSPIVSQGKESRNSSSSFEASPRVSINAQFEPYQDTAGSKYSDDPSGPDLMLLDTAAASASAAPSRTVPPTAPAQGPGLLSRWRNSGLFKSSVKKQNPSWASASLRGDDLDWLEEHESSDSKTSRYHYDNDADADDSFASFQNNTTQRPPSPPAKEAATATTALDPFDSLFGPAVQTSLQSGASPATSSARSSLSASRMSGEGGMMTITTNLGRANSLARKSAASPLQPPPQVQNKRMSIAPPPRTNAASPRLASPGSEPAQKPAHSMVDPFADFLSDAPSKPVSNASTVRMPPAASAVKAPPANSKGGGLTADDLLFFDNL</sequence>
<feature type="compositionally biased region" description="Low complexity" evidence="1">
    <location>
        <begin position="453"/>
        <end position="465"/>
    </location>
</feature>
<evidence type="ECO:0000256" key="1">
    <source>
        <dbReference type="SAM" id="MobiDB-lite"/>
    </source>
</evidence>
<gene>
    <name evidence="2" type="primary">SSCI59830.1</name>
</gene>
<feature type="region of interest" description="Disordered" evidence="1">
    <location>
        <begin position="399"/>
        <end position="425"/>
    </location>
</feature>
<evidence type="ECO:0000313" key="2">
    <source>
        <dbReference type="EMBL" id="CDW98653.1"/>
    </source>
</evidence>
<feature type="region of interest" description="Disordered" evidence="1">
    <location>
        <begin position="99"/>
        <end position="234"/>
    </location>
</feature>
<proteinExistence type="predicted"/>
<evidence type="ECO:0000313" key="3">
    <source>
        <dbReference type="Proteomes" id="UP000242770"/>
    </source>
</evidence>
<feature type="region of interest" description="Disordered" evidence="1">
    <location>
        <begin position="574"/>
        <end position="663"/>
    </location>
</feature>